<feature type="region of interest" description="Disordered" evidence="1">
    <location>
        <begin position="1"/>
        <end position="36"/>
    </location>
</feature>
<evidence type="ECO:0000256" key="1">
    <source>
        <dbReference type="SAM" id="MobiDB-lite"/>
    </source>
</evidence>
<feature type="compositionally biased region" description="Polar residues" evidence="1">
    <location>
        <begin position="10"/>
        <end position="22"/>
    </location>
</feature>
<proteinExistence type="predicted"/>
<dbReference type="AlphaFoldDB" id="A0ABD3L720"/>
<organism evidence="2 3">
    <name type="scientific">Eucalyptus globulus</name>
    <name type="common">Tasmanian blue gum</name>
    <dbReference type="NCBI Taxonomy" id="34317"/>
    <lineage>
        <taxon>Eukaryota</taxon>
        <taxon>Viridiplantae</taxon>
        <taxon>Streptophyta</taxon>
        <taxon>Embryophyta</taxon>
        <taxon>Tracheophyta</taxon>
        <taxon>Spermatophyta</taxon>
        <taxon>Magnoliopsida</taxon>
        <taxon>eudicotyledons</taxon>
        <taxon>Gunneridae</taxon>
        <taxon>Pentapetalae</taxon>
        <taxon>rosids</taxon>
        <taxon>malvids</taxon>
        <taxon>Myrtales</taxon>
        <taxon>Myrtaceae</taxon>
        <taxon>Myrtoideae</taxon>
        <taxon>Eucalypteae</taxon>
        <taxon>Eucalyptus</taxon>
    </lineage>
</organism>
<reference evidence="2 3" key="1">
    <citation type="submission" date="2024-11" db="EMBL/GenBank/DDBJ databases">
        <title>Chromosome-level genome assembly of Eucalyptus globulus Labill. provides insights into its genome evolution.</title>
        <authorList>
            <person name="Li X."/>
        </authorList>
    </citation>
    <scope>NUCLEOTIDE SEQUENCE [LARGE SCALE GENOMIC DNA]</scope>
    <source>
        <strain evidence="2">CL2024</strain>
        <tissue evidence="2">Fresh tender leaves</tissue>
    </source>
</reference>
<sequence length="79" mass="8837">MKGDAVEPNINLQPQFHPSASSQDHEISEEPPINNTMKQDLNPLATFGLDELAPTITFCDRFEACLVSILECVWNCDFV</sequence>
<protein>
    <submittedName>
        <fullName evidence="2">Uncharacterized protein</fullName>
    </submittedName>
</protein>
<comment type="caution">
    <text evidence="2">The sequence shown here is derived from an EMBL/GenBank/DDBJ whole genome shotgun (WGS) entry which is preliminary data.</text>
</comment>
<name>A0ABD3L720_EUCGL</name>
<dbReference type="Proteomes" id="UP001634007">
    <property type="component" value="Unassembled WGS sequence"/>
</dbReference>
<accession>A0ABD3L720</accession>
<keyword evidence="3" id="KW-1185">Reference proteome</keyword>
<evidence type="ECO:0000313" key="3">
    <source>
        <dbReference type="Proteomes" id="UP001634007"/>
    </source>
</evidence>
<gene>
    <name evidence="2" type="ORF">ACJRO7_015356</name>
</gene>
<evidence type="ECO:0000313" key="2">
    <source>
        <dbReference type="EMBL" id="KAL3746384.1"/>
    </source>
</evidence>
<dbReference type="EMBL" id="JBJKBG010000003">
    <property type="protein sequence ID" value="KAL3746384.1"/>
    <property type="molecule type" value="Genomic_DNA"/>
</dbReference>